<dbReference type="SMART" id="SM00387">
    <property type="entry name" value="HATPase_c"/>
    <property type="match status" value="1"/>
</dbReference>
<keyword evidence="9" id="KW-0812">Transmembrane</keyword>
<evidence type="ECO:0000256" key="8">
    <source>
        <dbReference type="ARBA" id="ARBA00023012"/>
    </source>
</evidence>
<dbReference type="SUPFAM" id="SSF55874">
    <property type="entry name" value="ATPase domain of HSP90 chaperone/DNA topoisomerase II/histidine kinase"/>
    <property type="match status" value="1"/>
</dbReference>
<feature type="transmembrane region" description="Helical" evidence="9">
    <location>
        <begin position="211"/>
        <end position="232"/>
    </location>
</feature>
<dbReference type="InterPro" id="IPR005467">
    <property type="entry name" value="His_kinase_dom"/>
</dbReference>
<dbReference type="Pfam" id="PF02518">
    <property type="entry name" value="HATPase_c"/>
    <property type="match status" value="1"/>
</dbReference>
<evidence type="ECO:0000256" key="6">
    <source>
        <dbReference type="ARBA" id="ARBA00022777"/>
    </source>
</evidence>
<dbReference type="EC" id="2.7.13.3" evidence="2"/>
<dbReference type="PRINTS" id="PR00344">
    <property type="entry name" value="BCTRLSENSOR"/>
</dbReference>
<feature type="transmembrane region" description="Helical" evidence="9">
    <location>
        <begin position="146"/>
        <end position="167"/>
    </location>
</feature>
<evidence type="ECO:0000256" key="2">
    <source>
        <dbReference type="ARBA" id="ARBA00012438"/>
    </source>
</evidence>
<dbReference type="PANTHER" id="PTHR43065">
    <property type="entry name" value="SENSOR HISTIDINE KINASE"/>
    <property type="match status" value="1"/>
</dbReference>
<dbReference type="Pfam" id="PF00512">
    <property type="entry name" value="HisKA"/>
    <property type="match status" value="1"/>
</dbReference>
<dbReference type="InterPro" id="IPR003594">
    <property type="entry name" value="HATPase_dom"/>
</dbReference>
<keyword evidence="3" id="KW-0597">Phosphoprotein</keyword>
<evidence type="ECO:0000256" key="3">
    <source>
        <dbReference type="ARBA" id="ARBA00022553"/>
    </source>
</evidence>
<keyword evidence="5" id="KW-0547">Nucleotide-binding</keyword>
<keyword evidence="12" id="KW-1185">Reference proteome</keyword>
<evidence type="ECO:0000256" key="7">
    <source>
        <dbReference type="ARBA" id="ARBA00022840"/>
    </source>
</evidence>
<evidence type="ECO:0000259" key="10">
    <source>
        <dbReference type="PROSITE" id="PS50109"/>
    </source>
</evidence>
<evidence type="ECO:0000256" key="5">
    <source>
        <dbReference type="ARBA" id="ARBA00022741"/>
    </source>
</evidence>
<dbReference type="InterPro" id="IPR036097">
    <property type="entry name" value="HisK_dim/P_sf"/>
</dbReference>
<dbReference type="EMBL" id="JAUSUG010000001">
    <property type="protein sequence ID" value="MDQ0253007.1"/>
    <property type="molecule type" value="Genomic_DNA"/>
</dbReference>
<sequence length="586" mass="66956">MSNFSLFSRLTKAHIYIFLVAVIGWSLFFLHDIYIPNPTMLDWALFLLLTNAVVLLNKYRIILPFDRNSLSMDSAIYIAILFMYGLEMTLAVLIAGSILFAIIDRVTEWWKHIFNIAMFIITITVAHYVFILVGGETGILHLASSFPYILSMAVYFSINIIMISIVFQLRLPTSPPLLDVMKEVGKEAILNYVITLALAFILAMLLESYSIFGTIVFSFVVILTSLAFYKYFHLYDQMSNEKNYQEQILNSLPVGIITVGSIPSEIFLNSTAETLLNCNKTKINQLVTEEQIKNKEFWSIFSTEENFQNIKVTYISHDETFLLLVSQSQLYNQHQNPIGRIFFFIDITDTSEMETRMHQSEKLALLGELAAGAAHEIRNPLTVVHGLLSMLKKSFSTEDQRKFHFPLMLSEFERINFIIEEMLMVAKPGAPKFKEGKIRDIILEITDLYRKSTANQQLQFNINIEDTTLMMDEMQIKQVLHNIIRNSSEAMNGKGTILFFSKIERDHYHFYIQDTGTGIPKEIQGQIFNPFTTSKETGTGLGLTIVQRIIENHNGNIQLHSSSGNGTTFVISLPLLNKQEKNRLSS</sequence>
<comment type="catalytic activity">
    <reaction evidence="1">
        <text>ATP + protein L-histidine = ADP + protein N-phospho-L-histidine.</text>
        <dbReference type="EC" id="2.7.13.3"/>
    </reaction>
</comment>
<dbReference type="InterPro" id="IPR036890">
    <property type="entry name" value="HATPase_C_sf"/>
</dbReference>
<dbReference type="InterPro" id="IPR004358">
    <property type="entry name" value="Sig_transdc_His_kin-like_C"/>
</dbReference>
<evidence type="ECO:0000256" key="1">
    <source>
        <dbReference type="ARBA" id="ARBA00000085"/>
    </source>
</evidence>
<feature type="transmembrane region" description="Helical" evidence="9">
    <location>
        <begin position="43"/>
        <end position="63"/>
    </location>
</feature>
<keyword evidence="8" id="KW-0902">Two-component regulatory system</keyword>
<accession>A0ABT9ZP42</accession>
<organism evidence="11 12">
    <name type="scientific">Evansella vedderi</name>
    <dbReference type="NCBI Taxonomy" id="38282"/>
    <lineage>
        <taxon>Bacteria</taxon>
        <taxon>Bacillati</taxon>
        <taxon>Bacillota</taxon>
        <taxon>Bacilli</taxon>
        <taxon>Bacillales</taxon>
        <taxon>Bacillaceae</taxon>
        <taxon>Evansella</taxon>
    </lineage>
</organism>
<dbReference type="Gene3D" id="3.30.565.10">
    <property type="entry name" value="Histidine kinase-like ATPase, C-terminal domain"/>
    <property type="match status" value="1"/>
</dbReference>
<dbReference type="RefSeq" id="WP_307321068.1">
    <property type="nucleotide sequence ID" value="NZ_JAUSUG010000001.1"/>
</dbReference>
<keyword evidence="7" id="KW-0067">ATP-binding</keyword>
<keyword evidence="6 11" id="KW-0418">Kinase</keyword>
<protein>
    <recommendedName>
        <fullName evidence="2">histidine kinase</fullName>
        <ecNumber evidence="2">2.7.13.3</ecNumber>
    </recommendedName>
</protein>
<proteinExistence type="predicted"/>
<dbReference type="PROSITE" id="PS50109">
    <property type="entry name" value="HIS_KIN"/>
    <property type="match status" value="1"/>
</dbReference>
<evidence type="ECO:0000313" key="11">
    <source>
        <dbReference type="EMBL" id="MDQ0253007.1"/>
    </source>
</evidence>
<dbReference type="SMART" id="SM00388">
    <property type="entry name" value="HisKA"/>
    <property type="match status" value="1"/>
</dbReference>
<dbReference type="Proteomes" id="UP001230005">
    <property type="component" value="Unassembled WGS sequence"/>
</dbReference>
<feature type="transmembrane region" description="Helical" evidence="9">
    <location>
        <begin position="113"/>
        <end position="134"/>
    </location>
</feature>
<dbReference type="GO" id="GO:0016301">
    <property type="term" value="F:kinase activity"/>
    <property type="evidence" value="ECO:0007669"/>
    <property type="project" value="UniProtKB-KW"/>
</dbReference>
<dbReference type="InterPro" id="IPR003661">
    <property type="entry name" value="HisK_dim/P_dom"/>
</dbReference>
<keyword evidence="4" id="KW-0808">Transferase</keyword>
<dbReference type="Gene3D" id="3.30.450.20">
    <property type="entry name" value="PAS domain"/>
    <property type="match status" value="1"/>
</dbReference>
<feature type="transmembrane region" description="Helical" evidence="9">
    <location>
        <begin position="188"/>
        <end position="205"/>
    </location>
</feature>
<dbReference type="CDD" id="cd00082">
    <property type="entry name" value="HisKA"/>
    <property type="match status" value="1"/>
</dbReference>
<dbReference type="PANTHER" id="PTHR43065:SF10">
    <property type="entry name" value="PEROXIDE STRESS-ACTIVATED HISTIDINE KINASE MAK3"/>
    <property type="match status" value="1"/>
</dbReference>
<dbReference type="SUPFAM" id="SSF47384">
    <property type="entry name" value="Homodimeric domain of signal transducing histidine kinase"/>
    <property type="match status" value="1"/>
</dbReference>
<comment type="caution">
    <text evidence="11">The sequence shown here is derived from an EMBL/GenBank/DDBJ whole genome shotgun (WGS) entry which is preliminary data.</text>
</comment>
<reference evidence="11 12" key="1">
    <citation type="submission" date="2023-07" db="EMBL/GenBank/DDBJ databases">
        <title>Genomic Encyclopedia of Type Strains, Phase IV (KMG-IV): sequencing the most valuable type-strain genomes for metagenomic binning, comparative biology and taxonomic classification.</title>
        <authorList>
            <person name="Goeker M."/>
        </authorList>
    </citation>
    <scope>NUCLEOTIDE SEQUENCE [LARGE SCALE GENOMIC DNA]</scope>
    <source>
        <strain evidence="11 12">DSM 9768</strain>
    </source>
</reference>
<evidence type="ECO:0000256" key="9">
    <source>
        <dbReference type="SAM" id="Phobius"/>
    </source>
</evidence>
<keyword evidence="9" id="KW-0472">Membrane</keyword>
<feature type="transmembrane region" description="Helical" evidence="9">
    <location>
        <begin position="75"/>
        <end position="101"/>
    </location>
</feature>
<dbReference type="Gene3D" id="1.10.287.130">
    <property type="match status" value="1"/>
</dbReference>
<name>A0ABT9ZP42_9BACI</name>
<feature type="transmembrane region" description="Helical" evidence="9">
    <location>
        <begin position="13"/>
        <end position="31"/>
    </location>
</feature>
<keyword evidence="9" id="KW-1133">Transmembrane helix</keyword>
<feature type="domain" description="Histidine kinase" evidence="10">
    <location>
        <begin position="372"/>
        <end position="577"/>
    </location>
</feature>
<evidence type="ECO:0000256" key="4">
    <source>
        <dbReference type="ARBA" id="ARBA00022679"/>
    </source>
</evidence>
<gene>
    <name evidence="11" type="ORF">J2S74_000379</name>
</gene>
<evidence type="ECO:0000313" key="12">
    <source>
        <dbReference type="Proteomes" id="UP001230005"/>
    </source>
</evidence>